<reference evidence="3 4" key="1">
    <citation type="submission" date="2016-10" db="EMBL/GenBank/DDBJ databases">
        <authorList>
            <person name="de Groot N.N."/>
        </authorList>
    </citation>
    <scope>NUCLEOTIDE SEQUENCE [LARGE SCALE GENOMIC DNA]</scope>
    <source>
        <strain evidence="3 4">CPCC 202699</strain>
    </source>
</reference>
<feature type="chain" id="PRO_5011547049" evidence="2">
    <location>
        <begin position="27"/>
        <end position="435"/>
    </location>
</feature>
<keyword evidence="4" id="KW-1185">Reference proteome</keyword>
<sequence>MNPRRALAFLLAMMLAFALGTTTAMAQQADVPLPDTSNAPEPLKPEAGFSGDLNAAVAANVARLTAWRQRGVALTAQAQSLGSRIAAHNARGDAYPNRQAPPAVAGPYNAEAAALNAEQQSLRGQLSAWQAEGEQLQAERQQLLQRMAAARQAQQNARAGIPGSAPPAAQSLGGDRATSASRTPPKESSNNGGDPASRSKQADALAQYAKDKGVPVDQRPVTTSLTPETLPKLPAKESAKLPLDRTFDGLVRKPDGSYKGLYVTTPESPKRSSGETAFDQAIQRGAQASAVVDGRRITITEVERIKTAPGRAPPDFKYRGGLYQDLGRVNPAKPTAKLVNPGTERNHIPPKSVTGISKMGDGPAIEMDKLDHRETASWGPSKAAIDYRAKQLDLIKNGRCREAVQMDLDDIHAKFGTKYDAAIAEMMKSLPPECR</sequence>
<gene>
    <name evidence="3" type="ORF">SAMN05421504_101408</name>
</gene>
<evidence type="ECO:0000313" key="3">
    <source>
        <dbReference type="EMBL" id="SDW37084.1"/>
    </source>
</evidence>
<dbReference type="STRING" id="589385.SAMN05421504_101408"/>
<name>A0A1H2T1F1_9PSEU</name>
<dbReference type="EMBL" id="FNON01000001">
    <property type="protein sequence ID" value="SDW37084.1"/>
    <property type="molecule type" value="Genomic_DNA"/>
</dbReference>
<evidence type="ECO:0000256" key="1">
    <source>
        <dbReference type="SAM" id="MobiDB-lite"/>
    </source>
</evidence>
<dbReference type="AlphaFoldDB" id="A0A1H2T1F1"/>
<dbReference type="RefSeq" id="WP_091285806.1">
    <property type="nucleotide sequence ID" value="NZ_FNON01000001.1"/>
</dbReference>
<feature type="signal peptide" evidence="2">
    <location>
        <begin position="1"/>
        <end position="26"/>
    </location>
</feature>
<evidence type="ECO:0000256" key="2">
    <source>
        <dbReference type="SAM" id="SignalP"/>
    </source>
</evidence>
<evidence type="ECO:0000313" key="4">
    <source>
        <dbReference type="Proteomes" id="UP000199515"/>
    </source>
</evidence>
<protein>
    <submittedName>
        <fullName evidence="3">Uncharacterized protein</fullName>
    </submittedName>
</protein>
<feature type="region of interest" description="Disordered" evidence="1">
    <location>
        <begin position="147"/>
        <end position="233"/>
    </location>
</feature>
<feature type="compositionally biased region" description="Polar residues" evidence="1">
    <location>
        <begin position="178"/>
        <end position="192"/>
    </location>
</feature>
<keyword evidence="2" id="KW-0732">Signal</keyword>
<dbReference type="Proteomes" id="UP000199515">
    <property type="component" value="Unassembled WGS sequence"/>
</dbReference>
<dbReference type="OrthoDB" id="3658262at2"/>
<accession>A0A1H2T1F1</accession>
<organism evidence="3 4">
    <name type="scientific">Amycolatopsis xylanica</name>
    <dbReference type="NCBI Taxonomy" id="589385"/>
    <lineage>
        <taxon>Bacteria</taxon>
        <taxon>Bacillati</taxon>
        <taxon>Actinomycetota</taxon>
        <taxon>Actinomycetes</taxon>
        <taxon>Pseudonocardiales</taxon>
        <taxon>Pseudonocardiaceae</taxon>
        <taxon>Amycolatopsis</taxon>
    </lineage>
</organism>
<proteinExistence type="predicted"/>
<feature type="compositionally biased region" description="Low complexity" evidence="1">
    <location>
        <begin position="147"/>
        <end position="159"/>
    </location>
</feature>